<evidence type="ECO:0000313" key="3">
    <source>
        <dbReference type="Proteomes" id="UP000694660"/>
    </source>
</evidence>
<evidence type="ECO:0000256" key="1">
    <source>
        <dbReference type="SAM" id="SignalP"/>
    </source>
</evidence>
<reference evidence="3" key="1">
    <citation type="journal article" date="2022" name="ISME J.">
        <title>Genetic and phylogenetic analysis of dissimilatory iodate-reducing bacteria identifies potential niches across the world's oceans.</title>
        <authorList>
            <person name="Reyes-Umana V."/>
            <person name="Henning Z."/>
            <person name="Lee K."/>
            <person name="Barnum T.P."/>
            <person name="Coates J.D."/>
        </authorList>
    </citation>
    <scope>NUCLEOTIDE SEQUENCE [LARGE SCALE GENOMIC DNA]</scope>
    <source>
        <strain evidence="3">IR12</strain>
    </source>
</reference>
<keyword evidence="1" id="KW-0732">Signal</keyword>
<dbReference type="PROSITE" id="PS51318">
    <property type="entry name" value="TAT"/>
    <property type="match status" value="1"/>
</dbReference>
<comment type="caution">
    <text evidence="2">The sequence shown here is derived from an EMBL/GenBank/DDBJ whole genome shotgun (WGS) entry which is preliminary data.</text>
</comment>
<sequence>MTHPQWRRSTLATAIAASVATLCFAPSAQAMKFDTNNPDLKLRWDNTFKYSAGFRLKDRSDLLVNDANYDDGDRNFDKGLISNRIDWLTEFDVRYKNIGARLSGAAWYDSVYNQSNDNDSPFTNNGTRQDNDEFPDETRKLHGRNAELLDAFVFGNFDLGSLRTNLRLGQHSLVYGETLFFGANGIADAQGPIDLVRLLTVPSSQFKEVLRPVPQVSGTLQIAPGLSLGAYYQFRWEETKLPGVGSYMSNIDWAGDGTQSLIAGPGTLWNKADDIDPKNSGQGGMQLRWSPEGSDFEYGLYAARYHAKTPSSFYFDPVGQTIRTVYGQGIRTFGASATTSIGQLNLAAEASVRHNAPLNGDPQVVLYALGGTGDNDRDIRYPVGKTAHANLSGIYVLQPNALWEGGSFLFELAWNRVLSVTKNKAALDPNTTRDAWGGRMIFSPAYFQVLPGLDIEVPIGLGYNFAGRSGAIANFNGGASYGGDFSLGLNGTYQNTWKFGVSYVRFIGDEFSFVTPQNSAGPVLSFKQTRKDRDFISFNIQRTF</sequence>
<dbReference type="Proteomes" id="UP000694660">
    <property type="component" value="Unassembled WGS sequence"/>
</dbReference>
<name>A0A944H9Z2_DENI1</name>
<dbReference type="InterPro" id="IPR010727">
    <property type="entry name" value="DUF1302"/>
</dbReference>
<organism evidence="2 3">
    <name type="scientific">Denitromonas iodatirespirans</name>
    <dbReference type="NCBI Taxonomy" id="2795389"/>
    <lineage>
        <taxon>Bacteria</taxon>
        <taxon>Pseudomonadati</taxon>
        <taxon>Pseudomonadota</taxon>
        <taxon>Betaproteobacteria</taxon>
        <taxon>Rhodocyclales</taxon>
        <taxon>Zoogloeaceae</taxon>
        <taxon>Denitromonas</taxon>
    </lineage>
</organism>
<dbReference type="Pfam" id="PF06980">
    <property type="entry name" value="DUF1302"/>
    <property type="match status" value="1"/>
</dbReference>
<feature type="signal peptide" evidence="1">
    <location>
        <begin position="1"/>
        <end position="30"/>
    </location>
</feature>
<dbReference type="EMBL" id="JAEKFT010000022">
    <property type="protein sequence ID" value="MBT0962950.1"/>
    <property type="molecule type" value="Genomic_DNA"/>
</dbReference>
<keyword evidence="3" id="KW-1185">Reference proteome</keyword>
<accession>A0A944H9Z2</accession>
<gene>
    <name evidence="2" type="ORF">I8J34_17340</name>
</gene>
<dbReference type="AlphaFoldDB" id="A0A944H9Z2"/>
<proteinExistence type="predicted"/>
<dbReference type="InterPro" id="IPR006311">
    <property type="entry name" value="TAT_signal"/>
</dbReference>
<dbReference type="RefSeq" id="WP_214362898.1">
    <property type="nucleotide sequence ID" value="NZ_JAEKFT010000022.1"/>
</dbReference>
<evidence type="ECO:0000313" key="2">
    <source>
        <dbReference type="EMBL" id="MBT0962950.1"/>
    </source>
</evidence>
<protein>
    <submittedName>
        <fullName evidence="2">DUF1302 domain-containing protein</fullName>
    </submittedName>
</protein>
<feature type="chain" id="PRO_5038060407" evidence="1">
    <location>
        <begin position="31"/>
        <end position="544"/>
    </location>
</feature>